<dbReference type="PATRIC" id="fig|795359.3.peg.366"/>
<evidence type="ECO:0000256" key="4">
    <source>
        <dbReference type="ARBA" id="ARBA00022989"/>
    </source>
</evidence>
<dbReference type="InterPro" id="IPR003856">
    <property type="entry name" value="LPS_length_determ_N"/>
</dbReference>
<dbReference type="GO" id="GO:0005886">
    <property type="term" value="C:plasma membrane"/>
    <property type="evidence" value="ECO:0007669"/>
    <property type="project" value="UniProtKB-SubCell"/>
</dbReference>
<evidence type="ECO:0000256" key="3">
    <source>
        <dbReference type="ARBA" id="ARBA00022692"/>
    </source>
</evidence>
<dbReference type="Pfam" id="PF02706">
    <property type="entry name" value="Wzz"/>
    <property type="match status" value="1"/>
</dbReference>
<gene>
    <name evidence="10" type="ordered locus">TOPB45_0363</name>
</gene>
<evidence type="ECO:0000256" key="2">
    <source>
        <dbReference type="ARBA" id="ARBA00022475"/>
    </source>
</evidence>
<evidence type="ECO:0000313" key="10">
    <source>
        <dbReference type="EMBL" id="AEH22469.1"/>
    </source>
</evidence>
<feature type="transmembrane region" description="Helical" evidence="7">
    <location>
        <begin position="351"/>
        <end position="370"/>
    </location>
</feature>
<dbReference type="OrthoDB" id="8884120at2"/>
<feature type="domain" description="Polysaccharide chain length determinant N-terminal" evidence="8">
    <location>
        <begin position="11"/>
        <end position="111"/>
    </location>
</feature>
<protein>
    <submittedName>
        <fullName evidence="10">Lipopolysaccharide biosynthesis protein</fullName>
    </submittedName>
</protein>
<accession>F8C3M0</accession>
<dbReference type="HOGENOM" id="CLU_051175_1_0_0"/>
<dbReference type="Pfam" id="PF13807">
    <property type="entry name" value="GNVR"/>
    <property type="match status" value="1"/>
</dbReference>
<keyword evidence="6" id="KW-0175">Coiled coil</keyword>
<keyword evidence="3 7" id="KW-0812">Transmembrane</keyword>
<sequence length="413" mass="46994">MNEEIKKIEEDEINLIDLFLVLAKRKSLIIGITLTVAIITAIISLIIPPIYKAETKFLPPQQSSLTASQLLSQTVEQMTGIAPEMLGVKSISDLYAEILKSNTILDGIIDKFDLMKVYDVSYRVDARKKLLSNIEVSVDKKSGIIKLSVYDKDPKRAADMANAFVEELKNLTKNLGITEASKRRIYFEERLKEVKEELAKAEEDMKRFQEKTGTVSVEEQAKAVIGSIANLRAQIAAKEAEIKAMKTYATPNNPELKRAEEALKTLRAELSRLEAKGGSNPNPLIPTQRFPEVSKEYLRKMRDLKFYEDLYGFLLKAYEAAKLDEAKDAPVIAVIDKATPPERKAKPKRTIMVLVATISAFFFSIFIAFFKEYIEKINQDPEQKQKIETIKNYLNFSFNFKKINFKRKIFNKS</sequence>
<keyword evidence="2" id="KW-1003">Cell membrane</keyword>
<keyword evidence="11" id="KW-1185">Reference proteome</keyword>
<dbReference type="EMBL" id="CP002829">
    <property type="protein sequence ID" value="AEH22469.1"/>
    <property type="molecule type" value="Genomic_DNA"/>
</dbReference>
<dbReference type="RefSeq" id="WP_013909169.1">
    <property type="nucleotide sequence ID" value="NC_015682.1"/>
</dbReference>
<evidence type="ECO:0000256" key="5">
    <source>
        <dbReference type="ARBA" id="ARBA00023136"/>
    </source>
</evidence>
<comment type="subcellular location">
    <subcellularLocation>
        <location evidence="1">Cell membrane</location>
        <topology evidence="1">Multi-pass membrane protein</topology>
    </subcellularLocation>
</comment>
<keyword evidence="5 7" id="KW-0472">Membrane</keyword>
<dbReference type="Gene3D" id="1.10.287.1490">
    <property type="match status" value="1"/>
</dbReference>
<reference evidence="10 11" key="1">
    <citation type="journal article" date="2013" name="Genome Announc.">
        <title>Complete genome sequence of the hyperthermophilic sulfate-reducing bacterium Thermodesulfobacterium geofontis OPF15T.</title>
        <authorList>
            <person name="Elkins J.G."/>
            <person name="Hamilton-Brehm S.D."/>
            <person name="Lucas S."/>
            <person name="Han J."/>
            <person name="Lapidus A."/>
            <person name="Cheng J.F."/>
            <person name="Goodwin L.A."/>
            <person name="Pitluck S."/>
            <person name="Peters L."/>
            <person name="Mikhailova N."/>
            <person name="Davenport K.W."/>
            <person name="Detter J.C."/>
            <person name="Han C.S."/>
            <person name="Tapia R."/>
            <person name="Land M.L."/>
            <person name="Hauser L."/>
            <person name="Kyrpides N.C."/>
            <person name="Ivanova N.N."/>
            <person name="Pagani I."/>
            <person name="Bruce D."/>
            <person name="Woyke T."/>
            <person name="Cottingham R.W."/>
        </authorList>
    </citation>
    <scope>NUCLEOTIDE SEQUENCE [LARGE SCALE GENOMIC DNA]</scope>
    <source>
        <strain evidence="10 11">OPF15</strain>
    </source>
</reference>
<name>F8C3M0_THEGP</name>
<evidence type="ECO:0000256" key="6">
    <source>
        <dbReference type="SAM" id="Coils"/>
    </source>
</evidence>
<evidence type="ECO:0000256" key="1">
    <source>
        <dbReference type="ARBA" id="ARBA00004651"/>
    </source>
</evidence>
<dbReference type="eggNOG" id="COG3206">
    <property type="taxonomic scope" value="Bacteria"/>
</dbReference>
<dbReference type="KEGG" id="top:TOPB45_0363"/>
<feature type="transmembrane region" description="Helical" evidence="7">
    <location>
        <begin position="28"/>
        <end position="51"/>
    </location>
</feature>
<feature type="coiled-coil region" evidence="6">
    <location>
        <begin position="184"/>
        <end position="276"/>
    </location>
</feature>
<evidence type="ECO:0000259" key="8">
    <source>
        <dbReference type="Pfam" id="PF02706"/>
    </source>
</evidence>
<dbReference type="STRING" id="795359.TOPB45_0363"/>
<dbReference type="PANTHER" id="PTHR32309">
    <property type="entry name" value="TYROSINE-PROTEIN KINASE"/>
    <property type="match status" value="1"/>
</dbReference>
<proteinExistence type="predicted"/>
<dbReference type="InterPro" id="IPR050445">
    <property type="entry name" value="Bact_polysacc_biosynth/exp"/>
</dbReference>
<keyword evidence="4 7" id="KW-1133">Transmembrane helix</keyword>
<evidence type="ECO:0000259" key="9">
    <source>
        <dbReference type="Pfam" id="PF13807"/>
    </source>
</evidence>
<feature type="domain" description="Tyrosine-protein kinase G-rich" evidence="9">
    <location>
        <begin position="293"/>
        <end position="372"/>
    </location>
</feature>
<dbReference type="InterPro" id="IPR032807">
    <property type="entry name" value="GNVR"/>
</dbReference>
<dbReference type="Proteomes" id="UP000006583">
    <property type="component" value="Chromosome"/>
</dbReference>
<dbReference type="AlphaFoldDB" id="F8C3M0"/>
<organism evidence="10 11">
    <name type="scientific">Thermodesulfobacterium geofontis (strain OPF15)</name>
    <dbReference type="NCBI Taxonomy" id="795359"/>
    <lineage>
        <taxon>Bacteria</taxon>
        <taxon>Pseudomonadati</taxon>
        <taxon>Thermodesulfobacteriota</taxon>
        <taxon>Thermodesulfobacteria</taxon>
        <taxon>Thermodesulfobacteriales</taxon>
        <taxon>Thermodesulfobacteriaceae</taxon>
        <taxon>Thermodesulfobacterium</taxon>
    </lineage>
</organism>
<dbReference type="PANTHER" id="PTHR32309:SF13">
    <property type="entry name" value="FERRIC ENTEROBACTIN TRANSPORT PROTEIN FEPE"/>
    <property type="match status" value="1"/>
</dbReference>
<dbReference type="GO" id="GO:0004713">
    <property type="term" value="F:protein tyrosine kinase activity"/>
    <property type="evidence" value="ECO:0007669"/>
    <property type="project" value="TreeGrafter"/>
</dbReference>
<evidence type="ECO:0000313" key="11">
    <source>
        <dbReference type="Proteomes" id="UP000006583"/>
    </source>
</evidence>
<evidence type="ECO:0000256" key="7">
    <source>
        <dbReference type="SAM" id="Phobius"/>
    </source>
</evidence>